<dbReference type="PANTHER" id="PTHR43479">
    <property type="entry name" value="ACREF/ENVCD OPERON REPRESSOR-RELATED"/>
    <property type="match status" value="1"/>
</dbReference>
<evidence type="ECO:0000259" key="3">
    <source>
        <dbReference type="PROSITE" id="PS50977"/>
    </source>
</evidence>
<gene>
    <name evidence="4" type="ORF">SAMN02745784_02223</name>
</gene>
<dbReference type="AlphaFoldDB" id="A0A1M4XFK7"/>
<dbReference type="Pfam" id="PF00440">
    <property type="entry name" value="TetR_N"/>
    <property type="match status" value="1"/>
</dbReference>
<dbReference type="STRING" id="1123404.SAMN02745784_02223"/>
<dbReference type="SUPFAM" id="SSF46689">
    <property type="entry name" value="Homeodomain-like"/>
    <property type="match status" value="1"/>
</dbReference>
<evidence type="ECO:0000256" key="1">
    <source>
        <dbReference type="ARBA" id="ARBA00023125"/>
    </source>
</evidence>
<evidence type="ECO:0000256" key="2">
    <source>
        <dbReference type="PROSITE-ProRule" id="PRU00335"/>
    </source>
</evidence>
<dbReference type="PANTHER" id="PTHR43479:SF11">
    <property type="entry name" value="ACREF_ENVCD OPERON REPRESSOR-RELATED"/>
    <property type="match status" value="1"/>
</dbReference>
<proteinExistence type="predicted"/>
<name>A0A1M4XFK7_9FIRM</name>
<keyword evidence="5" id="KW-1185">Reference proteome</keyword>
<dbReference type="EMBL" id="FQTY01000011">
    <property type="protein sequence ID" value="SHE92096.1"/>
    <property type="molecule type" value="Genomic_DNA"/>
</dbReference>
<dbReference type="InterPro" id="IPR001647">
    <property type="entry name" value="HTH_TetR"/>
</dbReference>
<dbReference type="GeneID" id="90995414"/>
<sequence>MAQVLKEEVRNRILESAQKVFYEKDYRSAKLTEIAEEAGIPVALIYTYFKNKASLFDEVVKGILDRIIKIMEDEEKLETGSPSERFNQGGAKHLPRILEDRIKLIILIDKSAGTKHEKAKEIWVNRLGQHIEEGFKRYSNNKHDPMLSHILANNYVEGIMEIARHYQDDNWAKDMLFVLNKCYFTGVESL</sequence>
<accession>A0A1M4XFK7</accession>
<dbReference type="GO" id="GO:0003677">
    <property type="term" value="F:DNA binding"/>
    <property type="evidence" value="ECO:0007669"/>
    <property type="project" value="UniProtKB-UniRule"/>
</dbReference>
<protein>
    <submittedName>
        <fullName evidence="4">Transcriptional regulator, TetR family</fullName>
    </submittedName>
</protein>
<dbReference type="RefSeq" id="WP_072976289.1">
    <property type="nucleotide sequence ID" value="NZ_FQTY01000011.1"/>
</dbReference>
<dbReference type="PROSITE" id="PS50977">
    <property type="entry name" value="HTH_TETR_2"/>
    <property type="match status" value="1"/>
</dbReference>
<dbReference type="Proteomes" id="UP000184114">
    <property type="component" value="Unassembled WGS sequence"/>
</dbReference>
<evidence type="ECO:0000313" key="5">
    <source>
        <dbReference type="Proteomes" id="UP000184114"/>
    </source>
</evidence>
<evidence type="ECO:0000313" key="4">
    <source>
        <dbReference type="EMBL" id="SHE92096.1"/>
    </source>
</evidence>
<reference evidence="5" key="1">
    <citation type="submission" date="2016-11" db="EMBL/GenBank/DDBJ databases">
        <authorList>
            <person name="Varghese N."/>
            <person name="Submissions S."/>
        </authorList>
    </citation>
    <scope>NUCLEOTIDE SEQUENCE [LARGE SCALE GENOMIC DNA]</scope>
    <source>
        <strain evidence="5">DSM 18095</strain>
    </source>
</reference>
<organism evidence="4 5">
    <name type="scientific">Tissierella praeacuta DSM 18095</name>
    <dbReference type="NCBI Taxonomy" id="1123404"/>
    <lineage>
        <taxon>Bacteria</taxon>
        <taxon>Bacillati</taxon>
        <taxon>Bacillota</taxon>
        <taxon>Tissierellia</taxon>
        <taxon>Tissierellales</taxon>
        <taxon>Tissierellaceae</taxon>
        <taxon>Tissierella</taxon>
    </lineage>
</organism>
<feature type="DNA-binding region" description="H-T-H motif" evidence="2">
    <location>
        <begin position="30"/>
        <end position="49"/>
    </location>
</feature>
<dbReference type="Gene3D" id="1.10.357.10">
    <property type="entry name" value="Tetracycline Repressor, domain 2"/>
    <property type="match status" value="1"/>
</dbReference>
<keyword evidence="1 2" id="KW-0238">DNA-binding</keyword>
<feature type="domain" description="HTH tetR-type" evidence="3">
    <location>
        <begin position="7"/>
        <end position="67"/>
    </location>
</feature>
<dbReference type="InterPro" id="IPR050624">
    <property type="entry name" value="HTH-type_Tx_Regulator"/>
</dbReference>
<dbReference type="PRINTS" id="PR00455">
    <property type="entry name" value="HTHTETR"/>
</dbReference>
<dbReference type="InterPro" id="IPR009057">
    <property type="entry name" value="Homeodomain-like_sf"/>
</dbReference>